<keyword evidence="3" id="KW-0393">Immunoglobulin domain</keyword>
<dbReference type="GO" id="GO:0005102">
    <property type="term" value="F:signaling receptor binding"/>
    <property type="evidence" value="ECO:0007669"/>
    <property type="project" value="TreeGrafter"/>
</dbReference>
<gene>
    <name evidence="4" type="primary">Mog_1</name>
    <name evidence="4" type="ORF">PTEMEL_R04392</name>
</gene>
<dbReference type="GO" id="GO:0009897">
    <property type="term" value="C:external side of plasma membrane"/>
    <property type="evidence" value="ECO:0007669"/>
    <property type="project" value="TreeGrafter"/>
</dbReference>
<dbReference type="Gene3D" id="2.60.40.10">
    <property type="entry name" value="Immunoglobulins"/>
    <property type="match status" value="1"/>
</dbReference>
<organism evidence="4 5">
    <name type="scientific">Pteruthius melanotis</name>
    <dbReference type="NCBI Taxonomy" id="357074"/>
    <lineage>
        <taxon>Eukaryota</taxon>
        <taxon>Metazoa</taxon>
        <taxon>Chordata</taxon>
        <taxon>Craniata</taxon>
        <taxon>Vertebrata</taxon>
        <taxon>Euteleostomi</taxon>
        <taxon>Archelosauria</taxon>
        <taxon>Archosauria</taxon>
        <taxon>Dinosauria</taxon>
        <taxon>Saurischia</taxon>
        <taxon>Theropoda</taxon>
        <taxon>Coelurosauria</taxon>
        <taxon>Aves</taxon>
        <taxon>Neognathae</taxon>
        <taxon>Neoaves</taxon>
        <taxon>Telluraves</taxon>
        <taxon>Australaves</taxon>
        <taxon>Passeriformes</taxon>
        <taxon>Sylvioidea</taxon>
        <taxon>Timaliidae</taxon>
        <taxon>Pteruthius</taxon>
    </lineage>
</organism>
<sequence>RRGQRFRGRTELFPAGINHGNASLVLRNLRHSDRAGYVCDLGSDTWNDESVVELEVTG</sequence>
<protein>
    <submittedName>
        <fullName evidence="4">MOG protein</fullName>
    </submittedName>
</protein>
<feature type="non-terminal residue" evidence="4">
    <location>
        <position position="58"/>
    </location>
</feature>
<evidence type="ECO:0000313" key="5">
    <source>
        <dbReference type="Proteomes" id="UP000603297"/>
    </source>
</evidence>
<evidence type="ECO:0000256" key="2">
    <source>
        <dbReference type="ARBA" id="ARBA00023136"/>
    </source>
</evidence>
<feature type="non-terminal residue" evidence="4">
    <location>
        <position position="1"/>
    </location>
</feature>
<dbReference type="OrthoDB" id="8901134at2759"/>
<evidence type="ECO:0000256" key="3">
    <source>
        <dbReference type="ARBA" id="ARBA00023319"/>
    </source>
</evidence>
<evidence type="ECO:0000256" key="1">
    <source>
        <dbReference type="ARBA" id="ARBA00004370"/>
    </source>
</evidence>
<dbReference type="SUPFAM" id="SSF48726">
    <property type="entry name" value="Immunoglobulin"/>
    <property type="match status" value="1"/>
</dbReference>
<evidence type="ECO:0000313" key="4">
    <source>
        <dbReference type="EMBL" id="NXY12534.1"/>
    </source>
</evidence>
<reference evidence="4" key="1">
    <citation type="submission" date="2020-02" db="EMBL/GenBank/DDBJ databases">
        <title>Bird 10,000 Genomes (B10K) Project - Family phase.</title>
        <authorList>
            <person name="Zhang G."/>
        </authorList>
    </citation>
    <scope>NUCLEOTIDE SEQUENCE</scope>
    <source>
        <strain evidence="4">B10K-IZ-033-77</strain>
    </source>
</reference>
<name>A0A852N9F8_9PASS</name>
<dbReference type="Proteomes" id="UP000603297">
    <property type="component" value="Unassembled WGS sequence"/>
</dbReference>
<dbReference type="InterPro" id="IPR013783">
    <property type="entry name" value="Ig-like_fold"/>
</dbReference>
<dbReference type="AlphaFoldDB" id="A0A852N9F8"/>
<comment type="caution">
    <text evidence="4">The sequence shown here is derived from an EMBL/GenBank/DDBJ whole genome shotgun (WGS) entry which is preliminary data.</text>
</comment>
<dbReference type="GO" id="GO:0050852">
    <property type="term" value="P:T cell receptor signaling pathway"/>
    <property type="evidence" value="ECO:0007669"/>
    <property type="project" value="TreeGrafter"/>
</dbReference>
<keyword evidence="2" id="KW-0472">Membrane</keyword>
<comment type="subcellular location">
    <subcellularLocation>
        <location evidence="1">Membrane</location>
    </subcellularLocation>
</comment>
<keyword evidence="5" id="KW-1185">Reference proteome</keyword>
<dbReference type="InterPro" id="IPR050504">
    <property type="entry name" value="IgSF_BTN/MOG"/>
</dbReference>
<proteinExistence type="predicted"/>
<accession>A0A852N9F8</accession>
<dbReference type="PANTHER" id="PTHR24100">
    <property type="entry name" value="BUTYROPHILIN"/>
    <property type="match status" value="1"/>
</dbReference>
<dbReference type="EMBL" id="WEIY01002794">
    <property type="protein sequence ID" value="NXY12534.1"/>
    <property type="molecule type" value="Genomic_DNA"/>
</dbReference>
<dbReference type="PANTHER" id="PTHR24100:SF130">
    <property type="entry name" value="BUTYROPHILIN-LIKE PROTEIN 9"/>
    <property type="match status" value="1"/>
</dbReference>
<dbReference type="InterPro" id="IPR036179">
    <property type="entry name" value="Ig-like_dom_sf"/>
</dbReference>
<dbReference type="GO" id="GO:0001817">
    <property type="term" value="P:regulation of cytokine production"/>
    <property type="evidence" value="ECO:0007669"/>
    <property type="project" value="TreeGrafter"/>
</dbReference>